<dbReference type="EMBL" id="OC316942">
    <property type="protein sequence ID" value="CAD7394358.1"/>
    <property type="molecule type" value="Genomic_DNA"/>
</dbReference>
<evidence type="ECO:0000256" key="2">
    <source>
        <dbReference type="ARBA" id="ARBA00022942"/>
    </source>
</evidence>
<dbReference type="PROSITE" id="PS00854">
    <property type="entry name" value="PROTEASOME_BETA_1"/>
    <property type="match status" value="1"/>
</dbReference>
<dbReference type="SUPFAM" id="SSF56235">
    <property type="entry name" value="N-terminal nucleophile aminohydrolases (Ntn hydrolases)"/>
    <property type="match status" value="1"/>
</dbReference>
<dbReference type="InterPro" id="IPR029055">
    <property type="entry name" value="Ntn_hydrolases_N"/>
</dbReference>
<sequence>MVEGGRGAGETKSLRRFTASQKKEQSAIRPVQKMDNVTQLTKNKALNTLHLVSVRDDLLKGSNSPLNYNGGAVVAMQGHQCVAIASDKRLGVQSQTVSSDFQKLFPMGPRMYLGLTGLATDIKTCHDRLKFRLNLYNLREGRDMHPKTFASMVSNMLYEKRFGSYYLVEPVVAGLDPLTFKPYVVNMDIIGCLSEPGSFVVAGTCSRQLYGLCEALWEPDLEPDDLFERISQALVNSCDRDAISGCGVVVHLM</sequence>
<dbReference type="AlphaFoldDB" id="A0A7R9CGM0"/>
<comment type="similarity">
    <text evidence="6">Belongs to the peptidase T1B family.</text>
</comment>
<evidence type="ECO:0000256" key="6">
    <source>
        <dbReference type="RuleBase" id="RU004203"/>
    </source>
</evidence>
<evidence type="ECO:0000256" key="1">
    <source>
        <dbReference type="ARBA" id="ARBA00022490"/>
    </source>
</evidence>
<accession>A0A7R9CGM0</accession>
<dbReference type="InterPro" id="IPR033811">
    <property type="entry name" value="Proteasome_beta_3"/>
</dbReference>
<evidence type="ECO:0000256" key="5">
    <source>
        <dbReference type="ARBA" id="ARBA00026071"/>
    </source>
</evidence>
<keyword evidence="1 6" id="KW-0963">Cytoplasm</keyword>
<reference evidence="8" key="1">
    <citation type="submission" date="2020-11" db="EMBL/GenBank/DDBJ databases">
        <authorList>
            <person name="Tran Van P."/>
        </authorList>
    </citation>
    <scope>NUCLEOTIDE SEQUENCE</scope>
</reference>
<dbReference type="InterPro" id="IPR016050">
    <property type="entry name" value="Proteasome_bsu_CS"/>
</dbReference>
<dbReference type="GO" id="GO:0019774">
    <property type="term" value="C:proteasome core complex, beta-subunit complex"/>
    <property type="evidence" value="ECO:0007669"/>
    <property type="project" value="InterPro"/>
</dbReference>
<dbReference type="GO" id="GO:0043161">
    <property type="term" value="P:proteasome-mediated ubiquitin-dependent protein catabolic process"/>
    <property type="evidence" value="ECO:0007669"/>
    <property type="project" value="InterPro"/>
</dbReference>
<comment type="subunit">
    <text evidence="6">Component of the proteasome complex.</text>
</comment>
<dbReference type="GO" id="GO:0005634">
    <property type="term" value="C:nucleus"/>
    <property type="evidence" value="ECO:0007669"/>
    <property type="project" value="UniProtKB-SubCell"/>
</dbReference>
<dbReference type="CDD" id="cd03759">
    <property type="entry name" value="proteasome_beta_type_3"/>
    <property type="match status" value="1"/>
</dbReference>
<keyword evidence="2 6" id="KW-0647">Proteasome</keyword>
<evidence type="ECO:0000256" key="4">
    <source>
        <dbReference type="ARBA" id="ARBA00024953"/>
    </source>
</evidence>
<organism evidence="8">
    <name type="scientific">Timema cristinae</name>
    <name type="common">Walking stick</name>
    <dbReference type="NCBI Taxonomy" id="61476"/>
    <lineage>
        <taxon>Eukaryota</taxon>
        <taxon>Metazoa</taxon>
        <taxon>Ecdysozoa</taxon>
        <taxon>Arthropoda</taxon>
        <taxon>Hexapoda</taxon>
        <taxon>Insecta</taxon>
        <taxon>Pterygota</taxon>
        <taxon>Neoptera</taxon>
        <taxon>Polyneoptera</taxon>
        <taxon>Phasmatodea</taxon>
        <taxon>Timematodea</taxon>
        <taxon>Timematoidea</taxon>
        <taxon>Timematidae</taxon>
        <taxon>Timema</taxon>
    </lineage>
</organism>
<dbReference type="Gene3D" id="3.60.20.10">
    <property type="entry name" value="Glutamine Phosphoribosylpyrophosphate, subunit 1, domain 1"/>
    <property type="match status" value="1"/>
</dbReference>
<feature type="region of interest" description="Disordered" evidence="7">
    <location>
        <begin position="1"/>
        <end position="29"/>
    </location>
</feature>
<comment type="function">
    <text evidence="6">Component of the proteasome, a multicatalytic proteinase complex which is characterized by its ability to cleave peptides with Arg, Phe, Tyr, Leu, and Glu adjacent to the leaving group at neutral or slightly basic pH. The proteasome has an ATP-dependent proteolytic activity.</text>
</comment>
<dbReference type="GO" id="GO:0005737">
    <property type="term" value="C:cytoplasm"/>
    <property type="evidence" value="ECO:0007669"/>
    <property type="project" value="UniProtKB-SubCell"/>
</dbReference>
<comment type="function">
    <text evidence="4">Non-catalytic component of the proteasome, a multicatalytic proteinase complex which is characterized by its ability to cleave peptides with Arg, Phe, Tyr, Leu, and Glu adjacent to the leaving group at neutral or slightly basic pH. The proteasome has an ATP-dependent proteolytic activity.</text>
</comment>
<dbReference type="InterPro" id="IPR023333">
    <property type="entry name" value="Proteasome_suB-type"/>
</dbReference>
<comment type="subcellular location">
    <subcellularLocation>
        <location evidence="6">Cytoplasm</location>
    </subcellularLocation>
    <subcellularLocation>
        <location evidence="6">Nucleus</location>
    </subcellularLocation>
</comment>
<comment type="subunit">
    <text evidence="5">The 26S proteasome consists of a 20S proteasome core and two 19S regulatory subunits. The 20S proteasome core is composed of 28 subunits that are arranged in four stacked rings, resulting in a barrel-shaped structure. The two end rings are each formed by seven alpha subunits, and the two central rings are each formed by seven beta subunits. The catalytic chamber with the active sites is on the inside of the barrel.</text>
</comment>
<dbReference type="InterPro" id="IPR001353">
    <property type="entry name" value="Proteasome_sua/b"/>
</dbReference>
<dbReference type="PROSITE" id="PS51476">
    <property type="entry name" value="PROTEASOME_BETA_2"/>
    <property type="match status" value="1"/>
</dbReference>
<evidence type="ECO:0000313" key="8">
    <source>
        <dbReference type="EMBL" id="CAD7394358.1"/>
    </source>
</evidence>
<dbReference type="FunFam" id="3.60.20.10:FF:000003">
    <property type="entry name" value="Proteasome subunit beta type-3"/>
    <property type="match status" value="1"/>
</dbReference>
<dbReference type="PANTHER" id="PTHR32194:SF10">
    <property type="entry name" value="PROTEASOME SUBUNIT BETA TYPE-3"/>
    <property type="match status" value="1"/>
</dbReference>
<evidence type="ECO:0000256" key="3">
    <source>
        <dbReference type="ARBA" id="ARBA00023242"/>
    </source>
</evidence>
<protein>
    <recommendedName>
        <fullName evidence="6">Proteasome subunit beta</fullName>
    </recommendedName>
</protein>
<keyword evidence="3 6" id="KW-0539">Nucleus</keyword>
<proteinExistence type="inferred from homology"/>
<dbReference type="PANTHER" id="PTHR32194">
    <property type="entry name" value="METALLOPROTEASE TLDD"/>
    <property type="match status" value="1"/>
</dbReference>
<evidence type="ECO:0000256" key="7">
    <source>
        <dbReference type="SAM" id="MobiDB-lite"/>
    </source>
</evidence>
<dbReference type="Pfam" id="PF00227">
    <property type="entry name" value="Proteasome"/>
    <property type="match status" value="1"/>
</dbReference>
<gene>
    <name evidence="8" type="ORF">TCEB3V08_LOCUS2284</name>
</gene>
<name>A0A7R9CGM0_TIMCR</name>